<name>A0ACB5URH8_9FIRM</name>
<proteinExistence type="predicted"/>
<reference evidence="1" key="1">
    <citation type="submission" date="2023-09" db="EMBL/GenBank/DDBJ databases">
        <title>Vallitalea sediminicola and Vallitalea maricola sp. nov., anaerobic bacteria isolated from marine sediment.</title>
        <authorList>
            <person name="Hirano S."/>
            <person name="Maeda A."/>
            <person name="Terahara T."/>
            <person name="Mori K."/>
            <person name="Hamada M."/>
            <person name="Matsumoto R."/>
            <person name="Kobayashi T."/>
        </authorList>
    </citation>
    <scope>NUCLEOTIDE SEQUENCE</scope>
    <source>
        <strain evidence="1">AN17-2</strain>
    </source>
</reference>
<dbReference type="EMBL" id="BTPU01000099">
    <property type="protein sequence ID" value="GMQ65178.1"/>
    <property type="molecule type" value="Genomic_DNA"/>
</dbReference>
<evidence type="ECO:0000313" key="1">
    <source>
        <dbReference type="EMBL" id="GMQ65178.1"/>
    </source>
</evidence>
<dbReference type="Proteomes" id="UP001374599">
    <property type="component" value="Unassembled WGS sequence"/>
</dbReference>
<sequence>MKNKFFVAVTISLIIVMICANSYLKKTRVTVLSKVDEFKNLTSDDITEIIIINDITGENAIIHDEVLIKEICSFFNSLEIKESKEIKNEEKENGIKYQLTIVFHNKDRFNFSYCTIEYKIITNKAIYTPIEKIGEKIETWLLNNKSN</sequence>
<protein>
    <submittedName>
        <fullName evidence="1">Uncharacterized protein</fullName>
    </submittedName>
</protein>
<keyword evidence="2" id="KW-1185">Reference proteome</keyword>
<accession>A0ACB5URH8</accession>
<gene>
    <name evidence="1" type="ORF">AN2V17_44200</name>
</gene>
<evidence type="ECO:0000313" key="2">
    <source>
        <dbReference type="Proteomes" id="UP001374599"/>
    </source>
</evidence>
<comment type="caution">
    <text evidence="1">The sequence shown here is derived from an EMBL/GenBank/DDBJ whole genome shotgun (WGS) entry which is preliminary data.</text>
</comment>
<organism evidence="1 2">
    <name type="scientific">Vallitalea maricola</name>
    <dbReference type="NCBI Taxonomy" id="3074433"/>
    <lineage>
        <taxon>Bacteria</taxon>
        <taxon>Bacillati</taxon>
        <taxon>Bacillota</taxon>
        <taxon>Clostridia</taxon>
        <taxon>Lachnospirales</taxon>
        <taxon>Vallitaleaceae</taxon>
        <taxon>Vallitalea</taxon>
    </lineage>
</organism>